<dbReference type="Gene3D" id="3.40.50.200">
    <property type="entry name" value="Peptidase S8/S53 domain"/>
    <property type="match status" value="1"/>
</dbReference>
<dbReference type="OrthoDB" id="9790784at2"/>
<dbReference type="PROSITE" id="PS51257">
    <property type="entry name" value="PROKAR_LIPOPROTEIN"/>
    <property type="match status" value="1"/>
</dbReference>
<dbReference type="InterPro" id="IPR023828">
    <property type="entry name" value="Peptidase_S8_Ser-AS"/>
</dbReference>
<dbReference type="PROSITE" id="PS51892">
    <property type="entry name" value="SUBTILASE"/>
    <property type="match status" value="1"/>
</dbReference>
<dbReference type="EMBL" id="FWWU01000004">
    <property type="protein sequence ID" value="SMB80198.1"/>
    <property type="molecule type" value="Genomic_DNA"/>
</dbReference>
<evidence type="ECO:0000256" key="2">
    <source>
        <dbReference type="ARBA" id="ARBA00022670"/>
    </source>
</evidence>
<accession>A0A1W1UGF3</accession>
<proteinExistence type="inferred from homology"/>
<feature type="domain" description="Peptidase S8/S53" evidence="8">
    <location>
        <begin position="176"/>
        <end position="412"/>
    </location>
</feature>
<evidence type="ECO:0000256" key="3">
    <source>
        <dbReference type="ARBA" id="ARBA00022801"/>
    </source>
</evidence>
<evidence type="ECO:0000256" key="4">
    <source>
        <dbReference type="ARBA" id="ARBA00022825"/>
    </source>
</evidence>
<dbReference type="PROSITE" id="PS00136">
    <property type="entry name" value="SUBTILASE_ASP"/>
    <property type="match status" value="1"/>
</dbReference>
<dbReference type="PANTHER" id="PTHR43399">
    <property type="entry name" value="SUBTILISIN-RELATED"/>
    <property type="match status" value="1"/>
</dbReference>
<feature type="active site" description="Charge relay system" evidence="5">
    <location>
        <position position="185"/>
    </location>
</feature>
<sequence length="446" mass="45512">MPARRRSTPAFGLLTLLLLSACSSTLPTTPDTASAPRYDSVASVPLKAGDTRESVARILGGTVIEWNDSGCAAGVAASCTALVGLDRGVQALSRLKPLGDRSVQIEPNRDAFSGSGVVGVWAGGVVGVWAGGIVGVWAGGVVGVWAGGVYANLPANTSLWQKVNLQQAQALASNLGAGVTVAVIDTGIDLQHPAFQASLTDSSTWRDFYGNDNVPQEEGILGNGAYGHGTSVAGIVLQVAPKARIMPIRALGSDGSGDAVMVAQAIQWAAARGANVINLSLGSAENSTVVQSAINTVTAQGILVVASAGNENQNVLTYPAANATQKGSGEYALSVGSVDLSDLKSTFSNYGRSLELVAPSENVYGPAPENRMVAWSGTSMAAPMAAGGLALALGQQRTVALKDLTAKMAGTAFDVYNGGANDAYKGMLGPKGRLDLSKFLDDSIQH</sequence>
<dbReference type="Pfam" id="PF00082">
    <property type="entry name" value="Peptidase_S8"/>
    <property type="match status" value="1"/>
</dbReference>
<keyword evidence="7" id="KW-0732">Signal</keyword>
<evidence type="ECO:0000259" key="8">
    <source>
        <dbReference type="Pfam" id="PF00082"/>
    </source>
</evidence>
<dbReference type="PRINTS" id="PR00723">
    <property type="entry name" value="SUBTILISIN"/>
</dbReference>
<keyword evidence="2 5" id="KW-0645">Protease</keyword>
<dbReference type="GO" id="GO:0006508">
    <property type="term" value="P:proteolysis"/>
    <property type="evidence" value="ECO:0007669"/>
    <property type="project" value="UniProtKB-KW"/>
</dbReference>
<protein>
    <submittedName>
        <fullName evidence="9">Subtilisin-like serine proteases</fullName>
    </submittedName>
</protein>
<feature type="chain" id="PRO_5012484095" evidence="7">
    <location>
        <begin position="26"/>
        <end position="446"/>
    </location>
</feature>
<keyword evidence="4 5" id="KW-0720">Serine protease</keyword>
<keyword evidence="10" id="KW-1185">Reference proteome</keyword>
<feature type="active site" description="Charge relay system" evidence="5">
    <location>
        <position position="228"/>
    </location>
</feature>
<feature type="signal peptide" evidence="7">
    <location>
        <begin position="1"/>
        <end position="25"/>
    </location>
</feature>
<dbReference type="SUPFAM" id="SSF52743">
    <property type="entry name" value="Subtilisin-like"/>
    <property type="match status" value="1"/>
</dbReference>
<dbReference type="InterPro" id="IPR000209">
    <property type="entry name" value="Peptidase_S8/S53_dom"/>
</dbReference>
<dbReference type="Proteomes" id="UP000192582">
    <property type="component" value="Unassembled WGS sequence"/>
</dbReference>
<dbReference type="RefSeq" id="WP_084045663.1">
    <property type="nucleotide sequence ID" value="NZ_FWWU01000004.1"/>
</dbReference>
<reference evidence="9 10" key="1">
    <citation type="submission" date="2017-04" db="EMBL/GenBank/DDBJ databases">
        <authorList>
            <person name="Afonso C.L."/>
            <person name="Miller P.J."/>
            <person name="Scott M.A."/>
            <person name="Spackman E."/>
            <person name="Goraichik I."/>
            <person name="Dimitrov K.M."/>
            <person name="Suarez D.L."/>
            <person name="Swayne D.E."/>
        </authorList>
    </citation>
    <scope>NUCLEOTIDE SEQUENCE [LARGE SCALE GENOMIC DNA]</scope>
    <source>
        <strain evidence="9 10">KR-140</strain>
    </source>
</reference>
<evidence type="ECO:0000256" key="6">
    <source>
        <dbReference type="RuleBase" id="RU003355"/>
    </source>
</evidence>
<dbReference type="InterPro" id="IPR015500">
    <property type="entry name" value="Peptidase_S8_subtilisin-rel"/>
</dbReference>
<evidence type="ECO:0000313" key="9">
    <source>
        <dbReference type="EMBL" id="SMB80198.1"/>
    </source>
</evidence>
<dbReference type="InterPro" id="IPR051048">
    <property type="entry name" value="Peptidase_S8/S53_subtilisin"/>
</dbReference>
<dbReference type="STRING" id="695939.SAMN00790413_05445"/>
<dbReference type="InterPro" id="IPR036852">
    <property type="entry name" value="Peptidase_S8/S53_dom_sf"/>
</dbReference>
<dbReference type="InterPro" id="IPR023827">
    <property type="entry name" value="Peptidase_S8_Asp-AS"/>
</dbReference>
<gene>
    <name evidence="9" type="ORF">SAMN00790413_05445</name>
</gene>
<dbReference type="PANTHER" id="PTHR43399:SF4">
    <property type="entry name" value="CELL WALL-ASSOCIATED PROTEASE"/>
    <property type="match status" value="1"/>
</dbReference>
<evidence type="ECO:0000313" key="10">
    <source>
        <dbReference type="Proteomes" id="UP000192582"/>
    </source>
</evidence>
<name>A0A1W1UGF3_9DEIO</name>
<dbReference type="GO" id="GO:0004252">
    <property type="term" value="F:serine-type endopeptidase activity"/>
    <property type="evidence" value="ECO:0007669"/>
    <property type="project" value="UniProtKB-UniRule"/>
</dbReference>
<evidence type="ECO:0000256" key="5">
    <source>
        <dbReference type="PROSITE-ProRule" id="PRU01240"/>
    </source>
</evidence>
<evidence type="ECO:0000256" key="7">
    <source>
        <dbReference type="SAM" id="SignalP"/>
    </source>
</evidence>
<dbReference type="AlphaFoldDB" id="A0A1W1UGF3"/>
<evidence type="ECO:0000256" key="1">
    <source>
        <dbReference type="ARBA" id="ARBA00011073"/>
    </source>
</evidence>
<keyword evidence="3 5" id="KW-0378">Hydrolase</keyword>
<dbReference type="PROSITE" id="PS00138">
    <property type="entry name" value="SUBTILASE_SER"/>
    <property type="match status" value="1"/>
</dbReference>
<comment type="similarity">
    <text evidence="1 5 6">Belongs to the peptidase S8 family.</text>
</comment>
<feature type="active site" description="Charge relay system" evidence="5">
    <location>
        <position position="379"/>
    </location>
</feature>
<organism evidence="9 10">
    <name type="scientific">Deinococcus hopiensis KR-140</name>
    <dbReference type="NCBI Taxonomy" id="695939"/>
    <lineage>
        <taxon>Bacteria</taxon>
        <taxon>Thermotogati</taxon>
        <taxon>Deinococcota</taxon>
        <taxon>Deinococci</taxon>
        <taxon>Deinococcales</taxon>
        <taxon>Deinococcaceae</taxon>
        <taxon>Deinococcus</taxon>
    </lineage>
</organism>